<keyword evidence="1" id="KW-0175">Coiled coil</keyword>
<feature type="transmembrane region" description="Helical" evidence="3">
    <location>
        <begin position="257"/>
        <end position="279"/>
    </location>
</feature>
<evidence type="ECO:0000256" key="3">
    <source>
        <dbReference type="SAM" id="Phobius"/>
    </source>
</evidence>
<evidence type="ECO:0000256" key="1">
    <source>
        <dbReference type="SAM" id="Coils"/>
    </source>
</evidence>
<dbReference type="AlphaFoldDB" id="A0AAJ6NQ29"/>
<feature type="transmembrane region" description="Helical" evidence="3">
    <location>
        <begin position="139"/>
        <end position="161"/>
    </location>
</feature>
<evidence type="ECO:0000256" key="2">
    <source>
        <dbReference type="SAM" id="MobiDB-lite"/>
    </source>
</evidence>
<keyword evidence="5" id="KW-1185">Reference proteome</keyword>
<name>A0AAJ6NQ29_9CYAN</name>
<keyword evidence="3" id="KW-0472">Membrane</keyword>
<gene>
    <name evidence="4" type="ORF">QI031_22320</name>
</gene>
<evidence type="ECO:0000313" key="4">
    <source>
        <dbReference type="EMBL" id="WGV24488.1"/>
    </source>
</evidence>
<feature type="region of interest" description="Disordered" evidence="2">
    <location>
        <begin position="379"/>
        <end position="404"/>
    </location>
</feature>
<organism evidence="4 5">
    <name type="scientific">Halotia branconii CENA392</name>
    <dbReference type="NCBI Taxonomy" id="1539056"/>
    <lineage>
        <taxon>Bacteria</taxon>
        <taxon>Bacillati</taxon>
        <taxon>Cyanobacteriota</taxon>
        <taxon>Cyanophyceae</taxon>
        <taxon>Nostocales</taxon>
        <taxon>Nodulariaceae</taxon>
        <taxon>Halotia</taxon>
    </lineage>
</organism>
<accession>A0AAJ6NQ29</accession>
<dbReference type="RefSeq" id="WP_281481810.1">
    <property type="nucleotide sequence ID" value="NZ_CP124543.1"/>
</dbReference>
<feature type="coiled-coil region" evidence="1">
    <location>
        <begin position="7"/>
        <end position="45"/>
    </location>
</feature>
<keyword evidence="3" id="KW-0812">Transmembrane</keyword>
<dbReference type="KEGG" id="hbq:QI031_22320"/>
<sequence length="404" mass="45965">MINKDSHEQCHNLLNKLQHDINDLINKVKNQLLEVNLKSEQIQDELAKQIVLLQRFGEYISVIQKKRHQNLTDCISLQSKLNAINLALSFLLMRKTEKIVLAKNIRYSIEYFLNRKKPLGWIVNLFKRSVRELPTPTKVLIGLAMAIPVYMIAIPVSFWTVKLLTYDLDTLSLNTSLPSNSTSISPKNTNINLAENQENIEQSSTIKRRFNYDQYQLIMMVALSGAFGSIVSILIRLQDYKYKDEYAGSVTPIVVGFAKPLIGTAFGIFIFALLSSRIINFPFVQSNTSNQLSENNTNAIYYFYFSIAFIVGFSERLDNDIVERVRGSFGLQKSAEKIQEEVHQSTEDIHQATNLVMNTAPEVKKVMEDAKRILPEVEDVVEDMKNSTPDEAANTQTKSSQLNS</sequence>
<keyword evidence="3" id="KW-1133">Transmembrane helix</keyword>
<proteinExistence type="predicted"/>
<protein>
    <submittedName>
        <fullName evidence="4">Uncharacterized protein</fullName>
    </submittedName>
</protein>
<evidence type="ECO:0000313" key="5">
    <source>
        <dbReference type="Proteomes" id="UP001223520"/>
    </source>
</evidence>
<feature type="compositionally biased region" description="Polar residues" evidence="2">
    <location>
        <begin position="386"/>
        <end position="404"/>
    </location>
</feature>
<feature type="transmembrane region" description="Helical" evidence="3">
    <location>
        <begin position="217"/>
        <end position="237"/>
    </location>
</feature>
<reference evidence="4 5" key="1">
    <citation type="journal article" date="2023" name="Limnol Oceanogr Lett">
        <title>Environmental adaptations by the intertidal Antarctic cyanobacterium Halotia branconii CENA392 as revealed using long-read genome sequencing.</title>
        <authorList>
            <person name="Dextro R.B."/>
            <person name="Delbaje E."/>
            <person name="Freitas P.N.N."/>
            <person name="Geraldes V."/>
            <person name="Pinto E."/>
            <person name="Long P.F."/>
            <person name="Fiore M.F."/>
        </authorList>
    </citation>
    <scope>NUCLEOTIDE SEQUENCE [LARGE SCALE GENOMIC DNA]</scope>
    <source>
        <strain evidence="4 5">CENA392</strain>
    </source>
</reference>
<dbReference type="EMBL" id="CP124543">
    <property type="protein sequence ID" value="WGV24488.1"/>
    <property type="molecule type" value="Genomic_DNA"/>
</dbReference>
<dbReference type="Proteomes" id="UP001223520">
    <property type="component" value="Chromosome"/>
</dbReference>